<feature type="transmembrane region" description="Helical" evidence="7">
    <location>
        <begin position="142"/>
        <end position="164"/>
    </location>
</feature>
<gene>
    <name evidence="9" type="ORF">JOF53_007682</name>
</gene>
<dbReference type="InterPro" id="IPR020846">
    <property type="entry name" value="MFS_dom"/>
</dbReference>
<keyword evidence="2" id="KW-0813">Transport</keyword>
<evidence type="ECO:0000256" key="5">
    <source>
        <dbReference type="ARBA" id="ARBA00022989"/>
    </source>
</evidence>
<feature type="transmembrane region" description="Helical" evidence="7">
    <location>
        <begin position="476"/>
        <end position="496"/>
    </location>
</feature>
<evidence type="ECO:0000256" key="7">
    <source>
        <dbReference type="SAM" id="Phobius"/>
    </source>
</evidence>
<evidence type="ECO:0000256" key="3">
    <source>
        <dbReference type="ARBA" id="ARBA00022475"/>
    </source>
</evidence>
<dbReference type="Proteomes" id="UP001519363">
    <property type="component" value="Unassembled WGS sequence"/>
</dbReference>
<name>A0ABS5AT04_9PSEU</name>
<keyword evidence="4 7" id="KW-0812">Transmembrane</keyword>
<accession>A0ABS5AT04</accession>
<evidence type="ECO:0000256" key="2">
    <source>
        <dbReference type="ARBA" id="ARBA00022448"/>
    </source>
</evidence>
<feature type="transmembrane region" description="Helical" evidence="7">
    <location>
        <begin position="84"/>
        <end position="103"/>
    </location>
</feature>
<dbReference type="SUPFAM" id="SSF103473">
    <property type="entry name" value="MFS general substrate transporter"/>
    <property type="match status" value="1"/>
</dbReference>
<keyword evidence="6 7" id="KW-0472">Membrane</keyword>
<keyword evidence="10" id="KW-1185">Reference proteome</keyword>
<evidence type="ECO:0000313" key="9">
    <source>
        <dbReference type="EMBL" id="MBP2478810.1"/>
    </source>
</evidence>
<dbReference type="InterPro" id="IPR036259">
    <property type="entry name" value="MFS_trans_sf"/>
</dbReference>
<feature type="transmembrane region" description="Helical" evidence="7">
    <location>
        <begin position="170"/>
        <end position="192"/>
    </location>
</feature>
<proteinExistence type="predicted"/>
<dbReference type="InterPro" id="IPR011701">
    <property type="entry name" value="MFS"/>
</dbReference>
<feature type="transmembrane region" description="Helical" evidence="7">
    <location>
        <begin position="333"/>
        <end position="356"/>
    </location>
</feature>
<protein>
    <submittedName>
        <fullName evidence="9">DHA2 family multidrug resistance protein-like MFS transporter</fullName>
    </submittedName>
</protein>
<feature type="transmembrane region" description="Helical" evidence="7">
    <location>
        <begin position="53"/>
        <end position="72"/>
    </location>
</feature>
<organism evidence="9 10">
    <name type="scientific">Crossiella equi</name>
    <dbReference type="NCBI Taxonomy" id="130796"/>
    <lineage>
        <taxon>Bacteria</taxon>
        <taxon>Bacillati</taxon>
        <taxon>Actinomycetota</taxon>
        <taxon>Actinomycetes</taxon>
        <taxon>Pseudonocardiales</taxon>
        <taxon>Pseudonocardiaceae</taxon>
        <taxon>Crossiella</taxon>
    </lineage>
</organism>
<evidence type="ECO:0000313" key="10">
    <source>
        <dbReference type="Proteomes" id="UP001519363"/>
    </source>
</evidence>
<evidence type="ECO:0000256" key="6">
    <source>
        <dbReference type="ARBA" id="ARBA00023136"/>
    </source>
</evidence>
<feature type="transmembrane region" description="Helical" evidence="7">
    <location>
        <begin position="109"/>
        <end position="130"/>
    </location>
</feature>
<feature type="transmembrane region" description="Helical" evidence="7">
    <location>
        <begin position="16"/>
        <end position="41"/>
    </location>
</feature>
<dbReference type="Pfam" id="PF07690">
    <property type="entry name" value="MFS_1"/>
    <property type="match status" value="1"/>
</dbReference>
<sequence length="509" mass="52436">MRATASPVTRAGAREWTALATLVLPVMVIAVDMTVLGFALPRLSADLGPTSGQQLWIIDIYGFMLAGLLIIMGTLGDRVGRRRLLLVGAGAFGLASVAAAYAASPEQLIAARALLGIAGATLMPSTMSIIRTLFTDRVQRRNAIAIWSVGFSAGMAVGPIVGGWLLEHFWWGSVFLVNVPVMVLLLLVGPFLLPESRDPSPGRFDLLSAVLSLATVLPTVYGMKKLVAEGGDTPLPAAAIVVGLGFGWVFVRRQLRLPDPLLDLRLFQRREFSVSVGANLVVVFANAAAMFFLPQYLQVVLGMNALEASLWLLPAALASVTGSLLAARLAARFTLAGLISAGLALGAAGYAALIGIGVDTGLALAVTGVSLEAFGAGLAMTLTNDVVIATAPPERAGAAAAMSETGTEFGGALGTAVLGAVAAAVYRSEMSTADPALTAARDTLGGAVETARHLPPEAATTLLDQARQAFTHGLQLTMVAGALILAAAATAVLTVLRTARVTTSPGHDD</sequence>
<dbReference type="EMBL" id="JAGIOO010000001">
    <property type="protein sequence ID" value="MBP2478810.1"/>
    <property type="molecule type" value="Genomic_DNA"/>
</dbReference>
<keyword evidence="3" id="KW-1003">Cell membrane</keyword>
<feature type="transmembrane region" description="Helical" evidence="7">
    <location>
        <begin position="272"/>
        <end position="296"/>
    </location>
</feature>
<keyword evidence="5 7" id="KW-1133">Transmembrane helix</keyword>
<evidence type="ECO:0000256" key="1">
    <source>
        <dbReference type="ARBA" id="ARBA00004651"/>
    </source>
</evidence>
<dbReference type="Gene3D" id="1.20.1250.20">
    <property type="entry name" value="MFS general substrate transporter like domains"/>
    <property type="match status" value="1"/>
</dbReference>
<dbReference type="PANTHER" id="PTHR42718:SF47">
    <property type="entry name" value="METHYL VIOLOGEN RESISTANCE PROTEIN SMVA"/>
    <property type="match status" value="1"/>
</dbReference>
<reference evidence="9 10" key="1">
    <citation type="submission" date="2021-03" db="EMBL/GenBank/DDBJ databases">
        <title>Sequencing the genomes of 1000 actinobacteria strains.</title>
        <authorList>
            <person name="Klenk H.-P."/>
        </authorList>
    </citation>
    <scope>NUCLEOTIDE SEQUENCE [LARGE SCALE GENOMIC DNA]</scope>
    <source>
        <strain evidence="9 10">DSM 44580</strain>
    </source>
</reference>
<comment type="subcellular location">
    <subcellularLocation>
        <location evidence="1">Cell membrane</location>
        <topology evidence="1">Multi-pass membrane protein</topology>
    </subcellularLocation>
</comment>
<dbReference type="PANTHER" id="PTHR42718">
    <property type="entry name" value="MAJOR FACILITATOR SUPERFAMILY MULTIDRUG TRANSPORTER MFSC"/>
    <property type="match status" value="1"/>
</dbReference>
<dbReference type="PROSITE" id="PS50850">
    <property type="entry name" value="MFS"/>
    <property type="match status" value="1"/>
</dbReference>
<feature type="transmembrane region" description="Helical" evidence="7">
    <location>
        <begin position="308"/>
        <end position="326"/>
    </location>
</feature>
<evidence type="ECO:0000256" key="4">
    <source>
        <dbReference type="ARBA" id="ARBA00022692"/>
    </source>
</evidence>
<feature type="transmembrane region" description="Helical" evidence="7">
    <location>
        <begin position="235"/>
        <end position="251"/>
    </location>
</feature>
<evidence type="ECO:0000259" key="8">
    <source>
        <dbReference type="PROSITE" id="PS50850"/>
    </source>
</evidence>
<feature type="transmembrane region" description="Helical" evidence="7">
    <location>
        <begin position="362"/>
        <end position="382"/>
    </location>
</feature>
<dbReference type="Gene3D" id="1.20.1720.10">
    <property type="entry name" value="Multidrug resistance protein D"/>
    <property type="match status" value="1"/>
</dbReference>
<dbReference type="CDD" id="cd17321">
    <property type="entry name" value="MFS_MMR_MDR_like"/>
    <property type="match status" value="1"/>
</dbReference>
<comment type="caution">
    <text evidence="9">The sequence shown here is derived from an EMBL/GenBank/DDBJ whole genome shotgun (WGS) entry which is preliminary data.</text>
</comment>
<feature type="transmembrane region" description="Helical" evidence="7">
    <location>
        <begin position="204"/>
        <end position="223"/>
    </location>
</feature>
<feature type="domain" description="Major facilitator superfamily (MFS) profile" evidence="8">
    <location>
        <begin position="18"/>
        <end position="499"/>
    </location>
</feature>